<sequence>MSWNPFTIAGVLDEILEWIAARVADVIDALWRLLSWAFLVVPDVTALPQVEAIGTRALFIANTCYVVAIVACGVVVMGRDSVQARYGVAELAPRLLIGIIGANFAMPMCRELIALGNALIQALIGEPVTTDGSLDQLRRTIVDALTNPANALLTLVIGVVIAVLAAMIMVGWVLRLGLLVILIGLAPAALACHGTPWTEPAAKLWWRAFLGVFATVGGQGLALHTGLTVFVSPTANLPALGLPNDPTGTLNLFIVCCLLLAVTRIPALVRRYVTGGQSRNVVGAFVRVAIVQQLGRALTGGLWGGAGRAAAGAAAGRTRRAGNLVARAGGVPLPQPAAVRGGAMPGPVARRPPRTAAASTSARPSEAQPGLDGIRLDQPAAVSRAGPGAGARRVPAGRTPATAMPQRMPRWRRWWAYTESGTGWPSGASRRASGTGWPAESVSGPRVPPVLHALPESARTPAGTGWPVDRPAAPGPAAARTASGTGWPSVPTYGPRTTRTSAAARAAATPRPRPAPRPAAGHGSSGTGWPG</sequence>
<feature type="compositionally biased region" description="Low complexity" evidence="1">
    <location>
        <begin position="495"/>
        <end position="510"/>
    </location>
</feature>
<feature type="transmembrane region" description="Helical" evidence="2">
    <location>
        <begin position="204"/>
        <end position="230"/>
    </location>
</feature>
<dbReference type="EMBL" id="BOPC01000061">
    <property type="protein sequence ID" value="GIJ29080.1"/>
    <property type="molecule type" value="Genomic_DNA"/>
</dbReference>
<name>A0ABQ4JFI1_9ACTN</name>
<keyword evidence="4" id="KW-1185">Reference proteome</keyword>
<evidence type="ECO:0000313" key="4">
    <source>
        <dbReference type="Proteomes" id="UP000653076"/>
    </source>
</evidence>
<proteinExistence type="predicted"/>
<protein>
    <recommendedName>
        <fullName evidence="5">TrbL/VirB6 plasmid conjugal transfer protein</fullName>
    </recommendedName>
</protein>
<evidence type="ECO:0000313" key="3">
    <source>
        <dbReference type="EMBL" id="GIJ29080.1"/>
    </source>
</evidence>
<feature type="region of interest" description="Disordered" evidence="1">
    <location>
        <begin position="336"/>
        <end position="405"/>
    </location>
</feature>
<feature type="transmembrane region" description="Helical" evidence="2">
    <location>
        <begin position="250"/>
        <end position="269"/>
    </location>
</feature>
<dbReference type="Proteomes" id="UP000653076">
    <property type="component" value="Unassembled WGS sequence"/>
</dbReference>
<keyword evidence="2" id="KW-0812">Transmembrane</keyword>
<feature type="transmembrane region" description="Helical" evidence="2">
    <location>
        <begin position="57"/>
        <end position="77"/>
    </location>
</feature>
<comment type="caution">
    <text evidence="3">The sequence shown here is derived from an EMBL/GenBank/DDBJ whole genome shotgun (WGS) entry which is preliminary data.</text>
</comment>
<feature type="transmembrane region" description="Helical" evidence="2">
    <location>
        <begin position="176"/>
        <end position="192"/>
    </location>
</feature>
<dbReference type="RefSeq" id="WP_204036558.1">
    <property type="nucleotide sequence ID" value="NZ_BOPC01000061.1"/>
</dbReference>
<organism evidence="3 4">
    <name type="scientific">Micromonospora qiuiae</name>
    <dbReference type="NCBI Taxonomy" id="502268"/>
    <lineage>
        <taxon>Bacteria</taxon>
        <taxon>Bacillati</taxon>
        <taxon>Actinomycetota</taxon>
        <taxon>Actinomycetes</taxon>
        <taxon>Micromonosporales</taxon>
        <taxon>Micromonosporaceae</taxon>
        <taxon>Micromonospora</taxon>
    </lineage>
</organism>
<evidence type="ECO:0000256" key="2">
    <source>
        <dbReference type="SAM" id="Phobius"/>
    </source>
</evidence>
<feature type="transmembrane region" description="Helical" evidence="2">
    <location>
        <begin position="149"/>
        <end position="170"/>
    </location>
</feature>
<gene>
    <name evidence="3" type="ORF">Vqi01_42420</name>
</gene>
<feature type="compositionally biased region" description="Low complexity" evidence="1">
    <location>
        <begin position="354"/>
        <end position="365"/>
    </location>
</feature>
<reference evidence="3 4" key="1">
    <citation type="submission" date="2021-01" db="EMBL/GenBank/DDBJ databases">
        <title>Whole genome shotgun sequence of Verrucosispora qiuiae NBRC 106684.</title>
        <authorList>
            <person name="Komaki H."/>
            <person name="Tamura T."/>
        </authorList>
    </citation>
    <scope>NUCLEOTIDE SEQUENCE [LARGE SCALE GENOMIC DNA]</scope>
    <source>
        <strain evidence="3 4">NBRC 106684</strain>
    </source>
</reference>
<evidence type="ECO:0008006" key="5">
    <source>
        <dbReference type="Google" id="ProtNLM"/>
    </source>
</evidence>
<evidence type="ECO:0000256" key="1">
    <source>
        <dbReference type="SAM" id="MobiDB-lite"/>
    </source>
</evidence>
<accession>A0ABQ4JFI1</accession>
<keyword evidence="2" id="KW-0472">Membrane</keyword>
<feature type="region of interest" description="Disordered" evidence="1">
    <location>
        <begin position="420"/>
        <end position="531"/>
    </location>
</feature>
<keyword evidence="2" id="KW-1133">Transmembrane helix</keyword>
<feature type="compositionally biased region" description="Low complexity" evidence="1">
    <location>
        <begin position="470"/>
        <end position="486"/>
    </location>
</feature>
<feature type="compositionally biased region" description="Low complexity" evidence="1">
    <location>
        <begin position="379"/>
        <end position="403"/>
    </location>
</feature>